<evidence type="ECO:0000313" key="1">
    <source>
        <dbReference type="EMBL" id="CAF1178929.1"/>
    </source>
</evidence>
<accession>A0A819V9L3</accession>
<protein>
    <submittedName>
        <fullName evidence="4">Uncharacterized protein</fullName>
    </submittedName>
</protein>
<comment type="caution">
    <text evidence="4">The sequence shown here is derived from an EMBL/GenBank/DDBJ whole genome shotgun (WGS) entry which is preliminary data.</text>
</comment>
<organism evidence="4 5">
    <name type="scientific">Adineta steineri</name>
    <dbReference type="NCBI Taxonomy" id="433720"/>
    <lineage>
        <taxon>Eukaryota</taxon>
        <taxon>Metazoa</taxon>
        <taxon>Spiralia</taxon>
        <taxon>Gnathifera</taxon>
        <taxon>Rotifera</taxon>
        <taxon>Eurotatoria</taxon>
        <taxon>Bdelloidea</taxon>
        <taxon>Adinetida</taxon>
        <taxon>Adinetidae</taxon>
        <taxon>Adineta</taxon>
    </lineage>
</organism>
<gene>
    <name evidence="2" type="ORF">JYZ213_LOCUS31600</name>
    <name evidence="3" type="ORF">OKA104_LOCUS35877</name>
    <name evidence="4" type="ORF">OXD698_LOCUS35655</name>
    <name evidence="1" type="ORF">VCS650_LOCUS24373</name>
</gene>
<proteinExistence type="predicted"/>
<dbReference type="OrthoDB" id="3207464at2759"/>
<sequence>MTMYQQGMKILFFLYIGNIFVIKQKNSTGQVFAIVRDMVPLSGVKLVRYAEAKERCVAKGLKLDTFDDTLEHYQEMDLWHVNQQCTTITIV</sequence>
<dbReference type="EMBL" id="CAJOAZ010005586">
    <property type="protein sequence ID" value="CAF4105607.1"/>
    <property type="molecule type" value="Genomic_DNA"/>
</dbReference>
<dbReference type="EMBL" id="CAJNOG010000538">
    <property type="protein sequence ID" value="CAF1287809.1"/>
    <property type="molecule type" value="Genomic_DNA"/>
</dbReference>
<name>A0A819V9L3_9BILA</name>
<dbReference type="EMBL" id="CAJOAY010005360">
    <property type="protein sequence ID" value="CAF4104827.1"/>
    <property type="molecule type" value="Genomic_DNA"/>
</dbReference>
<dbReference type="Proteomes" id="UP000663845">
    <property type="component" value="Unassembled WGS sequence"/>
</dbReference>
<dbReference type="Proteomes" id="UP000663891">
    <property type="component" value="Unassembled WGS sequence"/>
</dbReference>
<reference evidence="4" key="1">
    <citation type="submission" date="2021-02" db="EMBL/GenBank/DDBJ databases">
        <authorList>
            <person name="Nowell W R."/>
        </authorList>
    </citation>
    <scope>NUCLEOTIDE SEQUENCE</scope>
</reference>
<dbReference type="Proteomes" id="UP000663881">
    <property type="component" value="Unassembled WGS sequence"/>
</dbReference>
<dbReference type="Proteomes" id="UP000663844">
    <property type="component" value="Unassembled WGS sequence"/>
</dbReference>
<evidence type="ECO:0000313" key="2">
    <source>
        <dbReference type="EMBL" id="CAF1287809.1"/>
    </source>
</evidence>
<evidence type="ECO:0000313" key="3">
    <source>
        <dbReference type="EMBL" id="CAF4104827.1"/>
    </source>
</evidence>
<dbReference type="AlphaFoldDB" id="A0A819V9L3"/>
<dbReference type="EMBL" id="CAJNON010000298">
    <property type="protein sequence ID" value="CAF1178929.1"/>
    <property type="molecule type" value="Genomic_DNA"/>
</dbReference>
<dbReference type="Pfam" id="PF24901">
    <property type="entry name" value="WHD_MCM7"/>
    <property type="match status" value="1"/>
</dbReference>
<evidence type="ECO:0000313" key="4">
    <source>
        <dbReference type="EMBL" id="CAF4105607.1"/>
    </source>
</evidence>
<evidence type="ECO:0000313" key="5">
    <source>
        <dbReference type="Proteomes" id="UP000663844"/>
    </source>
</evidence>